<organism evidence="1 2">
    <name type="scientific">Macrococcus bovicus</name>
    <dbReference type="NCBI Taxonomy" id="69968"/>
    <lineage>
        <taxon>Bacteria</taxon>
        <taxon>Bacillati</taxon>
        <taxon>Bacillota</taxon>
        <taxon>Bacilli</taxon>
        <taxon>Bacillales</taxon>
        <taxon>Staphylococcaceae</taxon>
        <taxon>Macrococcus</taxon>
    </lineage>
</organism>
<sequence length="223" mass="26965">MIEKMTDEVPQLSQIIDVYKGGNKPKLGKWSFYPIKDKEFMKETALDLLEINKRNDYKDYFIIAHDKEESYLGISKKDGKLYCWCDWPEVEPQLMFENISELIAVYKRLPDYSSSNEQQSYLTEKLLQYEGLYYLFNPDIEYIAGNYSIEYFPQITFLYWDSEDKAKNYRKGNWDSFEIRYVERKEFIEMHLADFLDNDDYIGFNWKMDYEIDISPENFLNDF</sequence>
<dbReference type="Pfam" id="PF11042">
    <property type="entry name" value="DUF2750"/>
    <property type="match status" value="1"/>
</dbReference>
<evidence type="ECO:0000313" key="1">
    <source>
        <dbReference type="EMBL" id="TDM15397.1"/>
    </source>
</evidence>
<gene>
    <name evidence="1" type="ORF">ERX55_00375</name>
</gene>
<protein>
    <submittedName>
        <fullName evidence="1">DUF2750 domain-containing protein</fullName>
    </submittedName>
</protein>
<name>A0A4R6C267_9STAP</name>
<accession>A0A4R6C267</accession>
<reference evidence="1 2" key="1">
    <citation type="submission" date="2019-01" db="EMBL/GenBank/DDBJ databases">
        <title>Draft genome sequences of the type strains of six Macrococcus species.</title>
        <authorList>
            <person name="Mazhar S."/>
            <person name="Altermann E."/>
            <person name="Hill C."/>
            <person name="Mcauliffe O."/>
        </authorList>
    </citation>
    <scope>NUCLEOTIDE SEQUENCE [LARGE SCALE GENOMIC DNA]</scope>
    <source>
        <strain evidence="1 2">ATCC 51825</strain>
    </source>
</reference>
<keyword evidence="2" id="KW-1185">Reference proteome</keyword>
<dbReference type="AlphaFoldDB" id="A0A4R6C267"/>
<comment type="caution">
    <text evidence="1">The sequence shown here is derived from an EMBL/GenBank/DDBJ whole genome shotgun (WGS) entry which is preliminary data.</text>
</comment>
<evidence type="ECO:0000313" key="2">
    <source>
        <dbReference type="Proteomes" id="UP000294843"/>
    </source>
</evidence>
<dbReference type="InterPro" id="IPR021284">
    <property type="entry name" value="DUF2750"/>
</dbReference>
<proteinExistence type="predicted"/>
<dbReference type="EMBL" id="SCWF01000001">
    <property type="protein sequence ID" value="TDM15397.1"/>
    <property type="molecule type" value="Genomic_DNA"/>
</dbReference>
<dbReference type="RefSeq" id="WP_165983660.1">
    <property type="nucleotide sequence ID" value="NZ_SCWF01000001.1"/>
</dbReference>
<dbReference type="Proteomes" id="UP000294843">
    <property type="component" value="Unassembled WGS sequence"/>
</dbReference>